<dbReference type="InterPro" id="IPR036412">
    <property type="entry name" value="HAD-like_sf"/>
</dbReference>
<comment type="subcellular location">
    <subcellularLocation>
        <location evidence="1">Membrane</location>
    </subcellularLocation>
</comment>
<keyword evidence="3 5" id="KW-1133">Transmembrane helix</keyword>
<proteinExistence type="predicted"/>
<dbReference type="InterPro" id="IPR023214">
    <property type="entry name" value="HAD_sf"/>
</dbReference>
<dbReference type="GO" id="GO:0016020">
    <property type="term" value="C:membrane"/>
    <property type="evidence" value="ECO:0007669"/>
    <property type="project" value="UniProtKB-SubCell"/>
</dbReference>
<evidence type="ECO:0000313" key="8">
    <source>
        <dbReference type="Proteomes" id="UP000437068"/>
    </source>
</evidence>
<comment type="caution">
    <text evidence="7">The sequence shown here is derived from an EMBL/GenBank/DDBJ whole genome shotgun (WGS) entry which is preliminary data.</text>
</comment>
<dbReference type="InterPro" id="IPR001757">
    <property type="entry name" value="P_typ_ATPase"/>
</dbReference>
<keyword evidence="4 5" id="KW-0472">Membrane</keyword>
<evidence type="ECO:0000313" key="7">
    <source>
        <dbReference type="EMBL" id="KAE9293638.1"/>
    </source>
</evidence>
<dbReference type="Gene3D" id="1.20.1110.10">
    <property type="entry name" value="Calcium-transporting ATPase, transmembrane domain"/>
    <property type="match status" value="1"/>
</dbReference>
<dbReference type="FunFam" id="1.20.1110.10:FF:000077">
    <property type="entry name" value="ECA1 (ER-TYPE CA2+-ATPASE 1)"/>
    <property type="match status" value="1"/>
</dbReference>
<dbReference type="NCBIfam" id="TIGR01494">
    <property type="entry name" value="ATPase_P-type"/>
    <property type="match status" value="1"/>
</dbReference>
<organism evidence="7 8">
    <name type="scientific">Phytophthora fragariae</name>
    <dbReference type="NCBI Taxonomy" id="53985"/>
    <lineage>
        <taxon>Eukaryota</taxon>
        <taxon>Sar</taxon>
        <taxon>Stramenopiles</taxon>
        <taxon>Oomycota</taxon>
        <taxon>Peronosporomycetes</taxon>
        <taxon>Peronosporales</taxon>
        <taxon>Peronosporaceae</taxon>
        <taxon>Phytophthora</taxon>
    </lineage>
</organism>
<name>A0A6A4CXW6_9STRA</name>
<evidence type="ECO:0000256" key="1">
    <source>
        <dbReference type="ARBA" id="ARBA00004370"/>
    </source>
</evidence>
<evidence type="ECO:0000256" key="2">
    <source>
        <dbReference type="ARBA" id="ARBA00022692"/>
    </source>
</evidence>
<dbReference type="EMBL" id="QXGE01001365">
    <property type="protein sequence ID" value="KAE9293638.1"/>
    <property type="molecule type" value="Genomic_DNA"/>
</dbReference>
<dbReference type="Pfam" id="PF08282">
    <property type="entry name" value="Hydrolase_3"/>
    <property type="match status" value="1"/>
</dbReference>
<dbReference type="InterPro" id="IPR006068">
    <property type="entry name" value="ATPase_P-typ_cation-transptr_C"/>
</dbReference>
<dbReference type="PRINTS" id="PR00119">
    <property type="entry name" value="CATATPASE"/>
</dbReference>
<dbReference type="SUPFAM" id="SSF56784">
    <property type="entry name" value="HAD-like"/>
    <property type="match status" value="1"/>
</dbReference>
<gene>
    <name evidence="7" type="ORF">PF001_g18168</name>
</gene>
<evidence type="ECO:0000259" key="6">
    <source>
        <dbReference type="Pfam" id="PF00689"/>
    </source>
</evidence>
<dbReference type="AlphaFoldDB" id="A0A6A4CXW6"/>
<dbReference type="PRINTS" id="PR00120">
    <property type="entry name" value="HATPASE"/>
</dbReference>
<dbReference type="Proteomes" id="UP000437068">
    <property type="component" value="Unassembled WGS sequence"/>
</dbReference>
<reference evidence="7 8" key="1">
    <citation type="submission" date="2018-08" db="EMBL/GenBank/DDBJ databases">
        <title>Genomic investigation of the strawberry pathogen Phytophthora fragariae indicates pathogenicity is determined by transcriptional variation in three key races.</title>
        <authorList>
            <person name="Adams T.M."/>
            <person name="Armitage A.D."/>
            <person name="Sobczyk M.K."/>
            <person name="Bates H.J."/>
            <person name="Dunwell J.M."/>
            <person name="Nellist C.F."/>
            <person name="Harrison R.J."/>
        </authorList>
    </citation>
    <scope>NUCLEOTIDE SEQUENCE [LARGE SCALE GENOMIC DNA]</scope>
    <source>
        <strain evidence="7 8">A4</strain>
    </source>
</reference>
<feature type="transmembrane region" description="Helical" evidence="5">
    <location>
        <begin position="310"/>
        <end position="330"/>
    </location>
</feature>
<feature type="transmembrane region" description="Helical" evidence="5">
    <location>
        <begin position="155"/>
        <end position="184"/>
    </location>
</feature>
<accession>A0A6A4CXW6</accession>
<evidence type="ECO:0000256" key="3">
    <source>
        <dbReference type="ARBA" id="ARBA00022989"/>
    </source>
</evidence>
<feature type="domain" description="Cation-transporting P-type ATPase C-terminal" evidence="6">
    <location>
        <begin position="114"/>
        <end position="330"/>
    </location>
</feature>
<keyword evidence="2 5" id="KW-0812">Transmembrane</keyword>
<dbReference type="Pfam" id="PF00689">
    <property type="entry name" value="Cation_ATPase_C"/>
    <property type="match status" value="1"/>
</dbReference>
<feature type="transmembrane region" description="Helical" evidence="5">
    <location>
        <begin position="271"/>
        <end position="290"/>
    </location>
</feature>
<evidence type="ECO:0000256" key="4">
    <source>
        <dbReference type="ARBA" id="ARBA00023136"/>
    </source>
</evidence>
<dbReference type="SUPFAM" id="SSF81665">
    <property type="entry name" value="Calcium ATPase, transmembrane domain M"/>
    <property type="match status" value="1"/>
</dbReference>
<dbReference type="InterPro" id="IPR023298">
    <property type="entry name" value="ATPase_P-typ_TM_dom_sf"/>
</dbReference>
<dbReference type="Gene3D" id="3.40.50.1000">
    <property type="entry name" value="HAD superfamily/HAD-like"/>
    <property type="match status" value="1"/>
</dbReference>
<dbReference type="GO" id="GO:0016887">
    <property type="term" value="F:ATP hydrolysis activity"/>
    <property type="evidence" value="ECO:0007669"/>
    <property type="project" value="InterPro"/>
</dbReference>
<dbReference type="PANTHER" id="PTHR42861">
    <property type="entry name" value="CALCIUM-TRANSPORTING ATPASE"/>
    <property type="match status" value="1"/>
</dbReference>
<sequence length="351" mass="39170">MVFSRTEPKHKQQLVKMLKQLGEVTAMTGDGVNDAPALKQADIGIAMGITGTEVAKEAADMVLADDNFATIVAAVEEGRAIYNNMQAFIRYLISSNIGEVAAIFFTAALGMPEGLIPVQLLWVNLVTDGPPATALGFNPPDADIMKKPPRRSDDALITGWVFFRYMVVGIYVGFACVGVFAYWYMYYEASGDGHTLITYSQLTNWTKCHEWENFTVNNFDGMDFSSDPCRYFTDGKKTASTLSLSVLVAIEMFNALNALSEDGSLITMPPWSNPYLIIAMVVSFVMHFVILYVDVLADTFSVIPLDFNEWLVVLAFSLPVIVIDEVLKFIGRRMHARELKQRMDEWEKKTQ</sequence>
<evidence type="ECO:0000256" key="5">
    <source>
        <dbReference type="SAM" id="Phobius"/>
    </source>
</evidence>
<dbReference type="GO" id="GO:0005524">
    <property type="term" value="F:ATP binding"/>
    <property type="evidence" value="ECO:0007669"/>
    <property type="project" value="InterPro"/>
</dbReference>
<protein>
    <submittedName>
        <fullName evidence="7">Calcium-transporting ATPase 1, endoplasmic reticulum-type</fullName>
    </submittedName>
</protein>